<keyword evidence="2 3" id="KW-0694">RNA-binding</keyword>
<dbReference type="SMART" id="SM00360">
    <property type="entry name" value="RRM"/>
    <property type="match status" value="1"/>
</dbReference>
<name>A0A0N5AS06_9BILA</name>
<dbReference type="AlphaFoldDB" id="A0A0N5AS06"/>
<sequence length="124" mass="13590">MIPIVKLKGLPLSAKSKDIRALFNGLLIPDGAVHVIGGPEGLAFIAFGTFEDAKQAIAFSHAEIHGCPIVTEWSTDAEMCEVISEILRTRNQGILTNELADHSSCKGESSLCRNLLENFKYVYW</sequence>
<feature type="domain" description="RRM" evidence="4">
    <location>
        <begin position="3"/>
        <end position="76"/>
    </location>
</feature>
<dbReference type="InterPro" id="IPR012677">
    <property type="entry name" value="Nucleotide-bd_a/b_plait_sf"/>
</dbReference>
<evidence type="ECO:0000256" key="1">
    <source>
        <dbReference type="ARBA" id="ARBA00022737"/>
    </source>
</evidence>
<dbReference type="SUPFAM" id="SSF54928">
    <property type="entry name" value="RNA-binding domain, RBD"/>
    <property type="match status" value="1"/>
</dbReference>
<evidence type="ECO:0000256" key="3">
    <source>
        <dbReference type="PROSITE-ProRule" id="PRU00176"/>
    </source>
</evidence>
<keyword evidence="1" id="KW-0677">Repeat</keyword>
<dbReference type="GO" id="GO:0003723">
    <property type="term" value="F:RNA binding"/>
    <property type="evidence" value="ECO:0007669"/>
    <property type="project" value="UniProtKB-UniRule"/>
</dbReference>
<evidence type="ECO:0000259" key="4">
    <source>
        <dbReference type="PROSITE" id="PS50102"/>
    </source>
</evidence>
<dbReference type="Proteomes" id="UP000046393">
    <property type="component" value="Unplaced"/>
</dbReference>
<dbReference type="WBParaSite" id="SMUV_0000755301-mRNA-1">
    <property type="protein sequence ID" value="SMUV_0000755301-mRNA-1"/>
    <property type="gene ID" value="SMUV_0000755301"/>
</dbReference>
<evidence type="ECO:0000313" key="5">
    <source>
        <dbReference type="Proteomes" id="UP000046393"/>
    </source>
</evidence>
<keyword evidence="5" id="KW-1185">Reference proteome</keyword>
<dbReference type="STRING" id="451379.A0A0N5AS06"/>
<reference evidence="6" key="1">
    <citation type="submission" date="2017-02" db="UniProtKB">
        <authorList>
            <consortium name="WormBaseParasite"/>
        </authorList>
    </citation>
    <scope>IDENTIFICATION</scope>
</reference>
<dbReference type="InterPro" id="IPR035979">
    <property type="entry name" value="RBD_domain_sf"/>
</dbReference>
<proteinExistence type="predicted"/>
<accession>A0A0N5AS06</accession>
<protein>
    <submittedName>
        <fullName evidence="6">RRM domain-containing protein</fullName>
    </submittedName>
</protein>
<evidence type="ECO:0000313" key="6">
    <source>
        <dbReference type="WBParaSite" id="SMUV_0000755301-mRNA-1"/>
    </source>
</evidence>
<dbReference type="PROSITE" id="PS50102">
    <property type="entry name" value="RRM"/>
    <property type="match status" value="1"/>
</dbReference>
<organism evidence="5 6">
    <name type="scientific">Syphacia muris</name>
    <dbReference type="NCBI Taxonomy" id="451379"/>
    <lineage>
        <taxon>Eukaryota</taxon>
        <taxon>Metazoa</taxon>
        <taxon>Ecdysozoa</taxon>
        <taxon>Nematoda</taxon>
        <taxon>Chromadorea</taxon>
        <taxon>Rhabditida</taxon>
        <taxon>Spirurina</taxon>
        <taxon>Oxyuridomorpha</taxon>
        <taxon>Oxyuroidea</taxon>
        <taxon>Oxyuridae</taxon>
        <taxon>Syphacia</taxon>
    </lineage>
</organism>
<dbReference type="InterPro" id="IPR000504">
    <property type="entry name" value="RRM_dom"/>
</dbReference>
<dbReference type="InterPro" id="IPR050666">
    <property type="entry name" value="ESRP"/>
</dbReference>
<dbReference type="PANTHER" id="PTHR13976">
    <property type="entry name" value="HETEROGENEOUS NUCLEAR RIBONUCLEOPROTEIN-RELATED"/>
    <property type="match status" value="1"/>
</dbReference>
<dbReference type="Gene3D" id="3.30.70.330">
    <property type="match status" value="1"/>
</dbReference>
<evidence type="ECO:0000256" key="2">
    <source>
        <dbReference type="ARBA" id="ARBA00022884"/>
    </source>
</evidence>